<feature type="signal peptide" evidence="5">
    <location>
        <begin position="1"/>
        <end position="21"/>
    </location>
</feature>
<evidence type="ECO:0000256" key="2">
    <source>
        <dbReference type="ARBA" id="ARBA00022614"/>
    </source>
</evidence>
<keyword evidence="3 5" id="KW-0732">Signal</keyword>
<dbReference type="InterPro" id="IPR003591">
    <property type="entry name" value="Leu-rich_rpt_typical-subtyp"/>
</dbReference>
<reference evidence="7 8" key="1">
    <citation type="submission" date="2020-06" db="EMBL/GenBank/DDBJ databases">
        <authorList>
            <person name="Li R."/>
            <person name="Bekaert M."/>
        </authorList>
    </citation>
    <scope>NUCLEOTIDE SEQUENCE [LARGE SCALE GENOMIC DNA]</scope>
    <source>
        <strain evidence="8">wild</strain>
    </source>
</reference>
<feature type="domain" description="TIR" evidence="6">
    <location>
        <begin position="603"/>
        <end position="751"/>
    </location>
</feature>
<dbReference type="Pfam" id="PF01582">
    <property type="entry name" value="TIR"/>
    <property type="match status" value="1"/>
</dbReference>
<protein>
    <recommendedName>
        <fullName evidence="6">TIR domain-containing protein</fullName>
    </recommendedName>
</protein>
<keyword evidence="8" id="KW-1185">Reference proteome</keyword>
<evidence type="ECO:0000256" key="4">
    <source>
        <dbReference type="ARBA" id="ARBA00022737"/>
    </source>
</evidence>
<feature type="chain" id="PRO_5026886883" description="TIR domain-containing protein" evidence="5">
    <location>
        <begin position="22"/>
        <end position="751"/>
    </location>
</feature>
<evidence type="ECO:0000256" key="3">
    <source>
        <dbReference type="ARBA" id="ARBA00022729"/>
    </source>
</evidence>
<dbReference type="GO" id="GO:0007165">
    <property type="term" value="P:signal transduction"/>
    <property type="evidence" value="ECO:0007669"/>
    <property type="project" value="InterPro"/>
</dbReference>
<organism evidence="7 8">
    <name type="scientific">Mytilus coruscus</name>
    <name type="common">Sea mussel</name>
    <dbReference type="NCBI Taxonomy" id="42192"/>
    <lineage>
        <taxon>Eukaryota</taxon>
        <taxon>Metazoa</taxon>
        <taxon>Spiralia</taxon>
        <taxon>Lophotrochozoa</taxon>
        <taxon>Mollusca</taxon>
        <taxon>Bivalvia</taxon>
        <taxon>Autobranchia</taxon>
        <taxon>Pteriomorphia</taxon>
        <taxon>Mytilida</taxon>
        <taxon>Mytiloidea</taxon>
        <taxon>Mytilidae</taxon>
        <taxon>Mytilinae</taxon>
        <taxon>Mytilus</taxon>
    </lineage>
</organism>
<dbReference type="InterPro" id="IPR035897">
    <property type="entry name" value="Toll_tir_struct_dom_sf"/>
</dbReference>
<gene>
    <name evidence="7" type="ORF">MCOR_8809</name>
</gene>
<dbReference type="AlphaFoldDB" id="A0A6J8ALG5"/>
<dbReference type="Gene3D" id="3.80.10.10">
    <property type="entry name" value="Ribonuclease Inhibitor"/>
    <property type="match status" value="2"/>
</dbReference>
<proteinExistence type="inferred from homology"/>
<keyword evidence="4" id="KW-0677">Repeat</keyword>
<dbReference type="Gene3D" id="3.40.50.10140">
    <property type="entry name" value="Toll/interleukin-1 receptor homology (TIR) domain"/>
    <property type="match status" value="1"/>
</dbReference>
<evidence type="ECO:0000256" key="5">
    <source>
        <dbReference type="SAM" id="SignalP"/>
    </source>
</evidence>
<dbReference type="SMART" id="SM00255">
    <property type="entry name" value="TIR"/>
    <property type="match status" value="1"/>
</dbReference>
<accession>A0A6J8ALG5</accession>
<dbReference type="SUPFAM" id="SSF52200">
    <property type="entry name" value="Toll/Interleukin receptor TIR domain"/>
    <property type="match status" value="1"/>
</dbReference>
<dbReference type="SMART" id="SM00369">
    <property type="entry name" value="LRR_TYP"/>
    <property type="match status" value="3"/>
</dbReference>
<dbReference type="InterPro" id="IPR001611">
    <property type="entry name" value="Leu-rich_rpt"/>
</dbReference>
<evidence type="ECO:0000313" key="8">
    <source>
        <dbReference type="Proteomes" id="UP000507470"/>
    </source>
</evidence>
<dbReference type="EMBL" id="CACVKT020001609">
    <property type="protein sequence ID" value="CAC5369694.1"/>
    <property type="molecule type" value="Genomic_DNA"/>
</dbReference>
<evidence type="ECO:0000256" key="1">
    <source>
        <dbReference type="ARBA" id="ARBA00009634"/>
    </source>
</evidence>
<dbReference type="OrthoDB" id="6107924at2759"/>
<dbReference type="PANTHER" id="PTHR24373:SF275">
    <property type="entry name" value="TIR DOMAIN-CONTAINING PROTEIN"/>
    <property type="match status" value="1"/>
</dbReference>
<dbReference type="SUPFAM" id="SSF52058">
    <property type="entry name" value="L domain-like"/>
    <property type="match status" value="2"/>
</dbReference>
<name>A0A6J8ALG5_MYTCO</name>
<comment type="similarity">
    <text evidence="1">Belongs to the Toll-like receptor family.</text>
</comment>
<dbReference type="InterPro" id="IPR000157">
    <property type="entry name" value="TIR_dom"/>
</dbReference>
<dbReference type="PROSITE" id="PS51450">
    <property type="entry name" value="LRR"/>
    <property type="match status" value="2"/>
</dbReference>
<dbReference type="InterPro" id="IPR032675">
    <property type="entry name" value="LRR_dom_sf"/>
</dbReference>
<dbReference type="PROSITE" id="PS50104">
    <property type="entry name" value="TIR"/>
    <property type="match status" value="1"/>
</dbReference>
<dbReference type="InterPro" id="IPR050328">
    <property type="entry name" value="Dev_Immune_Receptor"/>
</dbReference>
<keyword evidence="2" id="KW-0433">Leucine-rich repeat</keyword>
<dbReference type="Proteomes" id="UP000507470">
    <property type="component" value="Unassembled WGS sequence"/>
</dbReference>
<sequence>MTGYKQWMYFVIGCLVSKATTTTIVNETDVHIEGYFRWEHPSIASKFLFCEQCCKKLPFEKGSCFPVMYMNNNRDRAACCSTTTTRPFWEFSNYSYLKGALYIEYKSLIGFAKIVSKNKYQLYDLEHHHGFLKKFPDNICNFPTIVRIDLSWNRIQFLPSLICLQSLDSLILSDNKIKRIDASSLASLSNLRQIDLSYNRIEYLEPGCFSYRPQSLLKIHLQYNNIKSIDISDLILKHYFDFIKIFNNDLRTFTNLKNNTGFVNSSIGGGLIQMMNNSFTNLPMYNTLGFSADDALKIAFRYTIDIRNNKWVCDCKMWDGYLVMASQAMDQYYSLGTPKCVYPPHLKGYSIGYFRIKYHTADLLICNITVKEKCPQRCYCFDQPSRNRVVVNCTSQLYISMPHVVPDLSGLDIDLRHNKITFFKKHEYLERTIRIDLSFNFIVNIDPSIYGIQNMLFIDLRNNRIQTLHRELLLKDLCAIGFGKITVKCTCDMIWIKLWLYRQHAVNCSYSQITCETHENLVNAALISKSDLCEDQNIERSFMSYILLGVTIISVATGTFLCSQFKYEILLLLRKLRPKRRMDISFNYRSGNNELIEIDDKTITYDAYLSFDENNEIIRKWVVEDLIKYLESKGYKLCLPCRDFDVGVIREEEIRREILKCNSYIVLLSNEYLEDHFANHEWKLIWNNYKYDKSKRITIINYDIMESGCVKQRNMKAFLRLGYAMDFSNTDHRLMQEIIRNLGQPVDLQKY</sequence>
<dbReference type="Pfam" id="PF13855">
    <property type="entry name" value="LRR_8"/>
    <property type="match status" value="1"/>
</dbReference>
<evidence type="ECO:0000313" key="7">
    <source>
        <dbReference type="EMBL" id="CAC5369694.1"/>
    </source>
</evidence>
<dbReference type="PANTHER" id="PTHR24373">
    <property type="entry name" value="SLIT RELATED LEUCINE-RICH REPEAT NEURONAL PROTEIN"/>
    <property type="match status" value="1"/>
</dbReference>
<evidence type="ECO:0000259" key="6">
    <source>
        <dbReference type="PROSITE" id="PS50104"/>
    </source>
</evidence>